<evidence type="ECO:0000256" key="4">
    <source>
        <dbReference type="ARBA" id="ARBA00022989"/>
    </source>
</evidence>
<feature type="transmembrane region" description="Helical" evidence="6">
    <location>
        <begin position="146"/>
        <end position="171"/>
    </location>
</feature>
<protein>
    <submittedName>
        <fullName evidence="7">LysE family translocator</fullName>
    </submittedName>
</protein>
<dbReference type="EMBL" id="CP064954">
    <property type="protein sequence ID" value="QPK78641.1"/>
    <property type="molecule type" value="Genomic_DNA"/>
</dbReference>
<feature type="transmembrane region" description="Helical" evidence="6">
    <location>
        <begin position="192"/>
        <end position="213"/>
    </location>
</feature>
<dbReference type="GO" id="GO:0005886">
    <property type="term" value="C:plasma membrane"/>
    <property type="evidence" value="ECO:0007669"/>
    <property type="project" value="UniProtKB-SubCell"/>
</dbReference>
<dbReference type="GO" id="GO:0015171">
    <property type="term" value="F:amino acid transmembrane transporter activity"/>
    <property type="evidence" value="ECO:0007669"/>
    <property type="project" value="TreeGrafter"/>
</dbReference>
<feature type="transmembrane region" description="Helical" evidence="6">
    <location>
        <begin position="6"/>
        <end position="28"/>
    </location>
</feature>
<dbReference type="Pfam" id="PF01810">
    <property type="entry name" value="LysE"/>
    <property type="match status" value="1"/>
</dbReference>
<evidence type="ECO:0000256" key="1">
    <source>
        <dbReference type="ARBA" id="ARBA00004651"/>
    </source>
</evidence>
<comment type="subcellular location">
    <subcellularLocation>
        <location evidence="1">Cell membrane</location>
        <topology evidence="1">Multi-pass membrane protein</topology>
    </subcellularLocation>
</comment>
<evidence type="ECO:0000256" key="3">
    <source>
        <dbReference type="ARBA" id="ARBA00022692"/>
    </source>
</evidence>
<sequence>MTLSAYLTIIFANLIGALSPGPDIILLMRLATRSRRHALTAALGIQVGVLMWCTLTVCGAAALLTAFPAILDGVQVVGGAWLMWMGTGMVRAGMRPAPANLADAAAQLGSLRSTFLLGLSTNLSNPKIVLFLAALVAPMLPANPSVFTAVALILGLSLSSLLLFAVLSFAISTPRIQRHMLKAGPWIDLGAGILFLIIGLGLIVSGATGFVGAPTAPTGSP</sequence>
<dbReference type="RefSeq" id="WP_165009453.1">
    <property type="nucleotide sequence ID" value="NZ_CP064954.1"/>
</dbReference>
<keyword evidence="4 6" id="KW-1133">Transmembrane helix</keyword>
<organism evidence="7 8">
    <name type="scientific">Corynebacterium lizhenjunii</name>
    <dbReference type="NCBI Taxonomy" id="2709394"/>
    <lineage>
        <taxon>Bacteria</taxon>
        <taxon>Bacillati</taxon>
        <taxon>Actinomycetota</taxon>
        <taxon>Actinomycetes</taxon>
        <taxon>Mycobacteriales</taxon>
        <taxon>Corynebacteriaceae</taxon>
        <taxon>Corynebacterium</taxon>
    </lineage>
</organism>
<evidence type="ECO:0000256" key="5">
    <source>
        <dbReference type="ARBA" id="ARBA00023136"/>
    </source>
</evidence>
<evidence type="ECO:0000256" key="2">
    <source>
        <dbReference type="ARBA" id="ARBA00022475"/>
    </source>
</evidence>
<reference evidence="7 8" key="1">
    <citation type="submission" date="2020-11" db="EMBL/GenBank/DDBJ databases">
        <title>Corynebacterium sp. ZJ-599.</title>
        <authorList>
            <person name="Zhou J."/>
        </authorList>
    </citation>
    <scope>NUCLEOTIDE SEQUENCE [LARGE SCALE GENOMIC DNA]</scope>
    <source>
        <strain evidence="7 8">ZJ-599</strain>
    </source>
</reference>
<evidence type="ECO:0000256" key="6">
    <source>
        <dbReference type="SAM" id="Phobius"/>
    </source>
</evidence>
<feature type="transmembrane region" description="Helical" evidence="6">
    <location>
        <begin position="115"/>
        <end position="140"/>
    </location>
</feature>
<accession>A0A7T0KE01</accession>
<feature type="transmembrane region" description="Helical" evidence="6">
    <location>
        <begin position="76"/>
        <end position="94"/>
    </location>
</feature>
<name>A0A7T0KE01_9CORY</name>
<dbReference type="InterPro" id="IPR001123">
    <property type="entry name" value="LeuE-type"/>
</dbReference>
<dbReference type="KEGG" id="cliz:G7Y31_08800"/>
<dbReference type="Proteomes" id="UP000594681">
    <property type="component" value="Chromosome"/>
</dbReference>
<dbReference type="PANTHER" id="PTHR30086">
    <property type="entry name" value="ARGININE EXPORTER PROTEIN ARGO"/>
    <property type="match status" value="1"/>
</dbReference>
<keyword evidence="8" id="KW-1185">Reference proteome</keyword>
<keyword evidence="3 6" id="KW-0812">Transmembrane</keyword>
<dbReference type="AlphaFoldDB" id="A0A7T0KE01"/>
<proteinExistence type="predicted"/>
<evidence type="ECO:0000313" key="7">
    <source>
        <dbReference type="EMBL" id="QPK78641.1"/>
    </source>
</evidence>
<evidence type="ECO:0000313" key="8">
    <source>
        <dbReference type="Proteomes" id="UP000594681"/>
    </source>
</evidence>
<gene>
    <name evidence="7" type="ORF">G7Y31_08800</name>
</gene>
<keyword evidence="5 6" id="KW-0472">Membrane</keyword>
<keyword evidence="2" id="KW-1003">Cell membrane</keyword>
<dbReference type="PANTHER" id="PTHR30086:SF17">
    <property type="entry name" value="LYSE FAMILY TRANSLOCATOR"/>
    <property type="match status" value="1"/>
</dbReference>
<feature type="transmembrane region" description="Helical" evidence="6">
    <location>
        <begin position="49"/>
        <end position="70"/>
    </location>
</feature>